<evidence type="ECO:0000313" key="5">
    <source>
        <dbReference type="Proteomes" id="UP001279734"/>
    </source>
</evidence>
<dbReference type="PANTHER" id="PTHR47933">
    <property type="entry name" value="PENTATRICOPEPTIDE REPEAT-CONTAINING PROTEIN 1, MITOCHONDRIAL"/>
    <property type="match status" value="1"/>
</dbReference>
<keyword evidence="5" id="KW-1185">Reference proteome</keyword>
<gene>
    <name evidence="4" type="ORF">Nepgr_019181</name>
</gene>
<dbReference type="Gene3D" id="1.25.40.10">
    <property type="entry name" value="Tetratricopeptide repeat domain"/>
    <property type="match status" value="1"/>
</dbReference>
<name>A0AAD3XUZ3_NEPGR</name>
<accession>A0AAD3XUZ3</accession>
<dbReference type="PANTHER" id="PTHR47933:SF11">
    <property type="entry name" value="PENTATRICOPEPTIDE REPEAT-CONTAINING PROTEIN 2"/>
    <property type="match status" value="1"/>
</dbReference>
<evidence type="ECO:0000256" key="1">
    <source>
        <dbReference type="ARBA" id="ARBA00007626"/>
    </source>
</evidence>
<evidence type="ECO:0000256" key="2">
    <source>
        <dbReference type="ARBA" id="ARBA00022737"/>
    </source>
</evidence>
<comment type="similarity">
    <text evidence="1">Belongs to the PPR family. P subfamily.</text>
</comment>
<dbReference type="InterPro" id="IPR002885">
    <property type="entry name" value="PPR_rpt"/>
</dbReference>
<dbReference type="InterPro" id="IPR051240">
    <property type="entry name" value="Mito_RNA-Proc/Resp"/>
</dbReference>
<organism evidence="4 5">
    <name type="scientific">Nepenthes gracilis</name>
    <name type="common">Slender pitcher plant</name>
    <dbReference type="NCBI Taxonomy" id="150966"/>
    <lineage>
        <taxon>Eukaryota</taxon>
        <taxon>Viridiplantae</taxon>
        <taxon>Streptophyta</taxon>
        <taxon>Embryophyta</taxon>
        <taxon>Tracheophyta</taxon>
        <taxon>Spermatophyta</taxon>
        <taxon>Magnoliopsida</taxon>
        <taxon>eudicotyledons</taxon>
        <taxon>Gunneridae</taxon>
        <taxon>Pentapetalae</taxon>
        <taxon>Caryophyllales</taxon>
        <taxon>Nepenthaceae</taxon>
        <taxon>Nepenthes</taxon>
    </lineage>
</organism>
<keyword evidence="2" id="KW-0677">Repeat</keyword>
<evidence type="ECO:0000256" key="3">
    <source>
        <dbReference type="PROSITE-ProRule" id="PRU00708"/>
    </source>
</evidence>
<dbReference type="PROSITE" id="PS51375">
    <property type="entry name" value="PPR"/>
    <property type="match status" value="1"/>
</dbReference>
<evidence type="ECO:0000313" key="4">
    <source>
        <dbReference type="EMBL" id="GMH17340.1"/>
    </source>
</evidence>
<dbReference type="Pfam" id="PF01535">
    <property type="entry name" value="PPR"/>
    <property type="match status" value="1"/>
</dbReference>
<comment type="caution">
    <text evidence="4">The sequence shown here is derived from an EMBL/GenBank/DDBJ whole genome shotgun (WGS) entry which is preliminary data.</text>
</comment>
<protein>
    <recommendedName>
        <fullName evidence="6">Pentatricopeptide repeat-containing protein</fullName>
    </recommendedName>
</protein>
<evidence type="ECO:0008006" key="6">
    <source>
        <dbReference type="Google" id="ProtNLM"/>
    </source>
</evidence>
<dbReference type="AlphaFoldDB" id="A0AAD3XUZ3"/>
<feature type="repeat" description="PPR" evidence="3">
    <location>
        <begin position="50"/>
        <end position="84"/>
    </location>
</feature>
<dbReference type="InterPro" id="IPR011990">
    <property type="entry name" value="TPR-like_helical_dom_sf"/>
</dbReference>
<dbReference type="Proteomes" id="UP001279734">
    <property type="component" value="Unassembled WGS sequence"/>
</dbReference>
<reference evidence="4" key="1">
    <citation type="submission" date="2023-05" db="EMBL/GenBank/DDBJ databases">
        <title>Nepenthes gracilis genome sequencing.</title>
        <authorList>
            <person name="Fukushima K."/>
        </authorList>
    </citation>
    <scope>NUCLEOTIDE SEQUENCE</scope>
    <source>
        <strain evidence="4">SING2019-196</strain>
    </source>
</reference>
<dbReference type="EMBL" id="BSYO01000017">
    <property type="protein sequence ID" value="GMH17340.1"/>
    <property type="molecule type" value="Genomic_DNA"/>
</dbReference>
<dbReference type="NCBIfam" id="TIGR00756">
    <property type="entry name" value="PPR"/>
    <property type="match status" value="2"/>
</dbReference>
<proteinExistence type="inferred from homology"/>
<dbReference type="GO" id="GO:0003729">
    <property type="term" value="F:mRNA binding"/>
    <property type="evidence" value="ECO:0007669"/>
    <property type="project" value="TreeGrafter"/>
</dbReference>
<dbReference type="Pfam" id="PF13041">
    <property type="entry name" value="PPR_2"/>
    <property type="match status" value="1"/>
</dbReference>
<sequence>MTDARNVYHSLKHDFKHNLQTFNILLSGWKSSEEADGLFQEMVEMGLKPDIVSYNSLIDVYCKNREMDKVYKVLDEMHEQGILPDVITYTSLIGGLGLVGQPDKFTYTAAFLIPDVLIIFTF</sequence>